<evidence type="ECO:0000256" key="1">
    <source>
        <dbReference type="SAM" id="MobiDB-lite"/>
    </source>
</evidence>
<dbReference type="EMBL" id="JAQJAN010000004">
    <property type="protein sequence ID" value="KAJ5732669.1"/>
    <property type="molecule type" value="Genomic_DNA"/>
</dbReference>
<evidence type="ECO:0000313" key="2">
    <source>
        <dbReference type="EMBL" id="KAJ5732669.1"/>
    </source>
</evidence>
<keyword evidence="3" id="KW-1185">Reference proteome</keyword>
<comment type="caution">
    <text evidence="2">The sequence shown here is derived from an EMBL/GenBank/DDBJ whole genome shotgun (WGS) entry which is preliminary data.</text>
</comment>
<reference evidence="2" key="1">
    <citation type="journal article" date="2023" name="IMA Fungus">
        <title>Comparative genomic study of the Penicillium genus elucidates a diverse pangenome and 15 lateral gene transfer events.</title>
        <authorList>
            <person name="Petersen C."/>
            <person name="Sorensen T."/>
            <person name="Nielsen M.R."/>
            <person name="Sondergaard T.E."/>
            <person name="Sorensen J.L."/>
            <person name="Fitzpatrick D.A."/>
            <person name="Frisvad J.C."/>
            <person name="Nielsen K.L."/>
        </authorList>
    </citation>
    <scope>NUCLEOTIDE SEQUENCE</scope>
    <source>
        <strain evidence="2">IBT 17514</strain>
    </source>
</reference>
<protein>
    <submittedName>
        <fullName evidence="2">Ubiquitin-conjugating enzyme spm2</fullName>
    </submittedName>
</protein>
<name>A0AAD6HR31_9EURO</name>
<organism evidence="2 3">
    <name type="scientific">Penicillium malachiteum</name>
    <dbReference type="NCBI Taxonomy" id="1324776"/>
    <lineage>
        <taxon>Eukaryota</taxon>
        <taxon>Fungi</taxon>
        <taxon>Dikarya</taxon>
        <taxon>Ascomycota</taxon>
        <taxon>Pezizomycotina</taxon>
        <taxon>Eurotiomycetes</taxon>
        <taxon>Eurotiomycetidae</taxon>
        <taxon>Eurotiales</taxon>
        <taxon>Aspergillaceae</taxon>
        <taxon>Penicillium</taxon>
    </lineage>
</organism>
<dbReference type="AlphaFoldDB" id="A0AAD6HR31"/>
<sequence>MQREINRPKPPSPMSPRAARKQETLLFEKQTQQRHPNTPSILSRPNLEISGKRHVPVLVNARGIPFLRLKKPQPKNLSGVIRAKLEKRWNRIVLRERLQTDLLFAKDEEAWDRITGITSERESGTWSEAVKTALDSVRAKIIETDQQNREMAEKMWNIVLQERKLAEEEQQKQAEGKSP</sequence>
<accession>A0AAD6HR31</accession>
<gene>
    <name evidence="2" type="ORF">N7493_004150</name>
</gene>
<evidence type="ECO:0000313" key="3">
    <source>
        <dbReference type="Proteomes" id="UP001215712"/>
    </source>
</evidence>
<dbReference type="Proteomes" id="UP001215712">
    <property type="component" value="Unassembled WGS sequence"/>
</dbReference>
<reference evidence="2" key="2">
    <citation type="submission" date="2023-01" db="EMBL/GenBank/DDBJ databases">
        <authorList>
            <person name="Petersen C."/>
        </authorList>
    </citation>
    <scope>NUCLEOTIDE SEQUENCE</scope>
    <source>
        <strain evidence="2">IBT 17514</strain>
    </source>
</reference>
<proteinExistence type="predicted"/>
<feature type="region of interest" description="Disordered" evidence="1">
    <location>
        <begin position="1"/>
        <end position="23"/>
    </location>
</feature>